<accession>A0A0F6SK94</accession>
<dbReference type="RefSeq" id="WP_031943872.1">
    <property type="nucleotide sequence ID" value="NZ_KR152226.1"/>
</dbReference>
<dbReference type="GeneID" id="93364642"/>
<organism evidence="1">
    <name type="scientific">Micrococcus sp. MG-2010-D12</name>
    <dbReference type="NCBI Taxonomy" id="936902"/>
    <lineage>
        <taxon>Bacteria</taxon>
        <taxon>Bacillati</taxon>
        <taxon>Actinomycetota</taxon>
        <taxon>Actinomycetes</taxon>
        <taxon>Micrococcales</taxon>
        <taxon>Micrococcaceae</taxon>
        <taxon>Micrococcus</taxon>
    </lineage>
</organism>
<reference evidence="1" key="1">
    <citation type="journal article" date="2015" name="Genome Announc.">
        <title>Complete Genome Sequence of the Linear Plasmid pJD12 Hosted by Micrococcus sp. D12, Isolated from a High-Altitude Volcanic Lake in Argentina.</title>
        <authorList>
            <person name="Dib J.R."/>
            <person name="Angelov A."/>
            <person name="Liebl W."/>
            <person name="Dobber J."/>
            <person name="Voget S."/>
            <person name="Schuldes J."/>
            <person name="Gorriti M."/>
            <person name="Farias M.E."/>
            <person name="Meinhardt F."/>
            <person name="Daniel R."/>
        </authorList>
    </citation>
    <scope>NUCLEOTIDE SEQUENCE</scope>
    <source>
        <strain evidence="1">MG-2010-D12</strain>
        <plasmid evidence="1">pJD12</plasmid>
    </source>
</reference>
<protein>
    <submittedName>
        <fullName evidence="1">Uncharacterized protein</fullName>
    </submittedName>
</protein>
<sequence>MSEQTPEIVTDEQLASFVREGQTMREAEAVLEAGLADLCARPFDQASQEEMRRLLDSDQLREATLIARRMGGQDR</sequence>
<geneLocation type="plasmid" evidence="1">
    <name>pJD12</name>
</geneLocation>
<keyword evidence="1" id="KW-0614">Plasmid</keyword>
<proteinExistence type="predicted"/>
<dbReference type="AlphaFoldDB" id="A0A0F6SK94"/>
<evidence type="ECO:0000313" key="1">
    <source>
        <dbReference type="EMBL" id="AKF15837.1"/>
    </source>
</evidence>
<name>A0A0F6SK94_9MICC</name>
<gene>
    <name evidence="1" type="ORF">pJD12_610</name>
</gene>
<dbReference type="EMBL" id="KR152226">
    <property type="protein sequence ID" value="AKF15837.1"/>
    <property type="molecule type" value="Genomic_DNA"/>
</dbReference>